<dbReference type="KEGG" id="dmo:Dmoj_GI12432"/>
<feature type="region of interest" description="Disordered" evidence="1">
    <location>
        <begin position="374"/>
        <end position="411"/>
    </location>
</feature>
<gene>
    <name evidence="3" type="primary">Dmoj\GI12432</name>
    <name evidence="3" type="ORF">Dmoj_GI12432</name>
</gene>
<dbReference type="eggNOG" id="ENOG502RJ8Z">
    <property type="taxonomic scope" value="Eukaryota"/>
</dbReference>
<evidence type="ECO:0000313" key="3">
    <source>
        <dbReference type="EMBL" id="EDW17830.2"/>
    </source>
</evidence>
<evidence type="ECO:0000313" key="4">
    <source>
        <dbReference type="Proteomes" id="UP000009192"/>
    </source>
</evidence>
<feature type="region of interest" description="Disordered" evidence="1">
    <location>
        <begin position="110"/>
        <end position="231"/>
    </location>
</feature>
<feature type="transmembrane region" description="Helical" evidence="2">
    <location>
        <begin position="274"/>
        <end position="295"/>
    </location>
</feature>
<protein>
    <submittedName>
        <fullName evidence="3">Uncharacterized protein</fullName>
    </submittedName>
</protein>
<name>B4KZ33_DROMO</name>
<dbReference type="AlphaFoldDB" id="B4KZ33"/>
<keyword evidence="2" id="KW-1133">Transmembrane helix</keyword>
<dbReference type="InParanoid" id="B4KZ33"/>
<dbReference type="HOGENOM" id="CLU_036544_0_0_1"/>
<dbReference type="OrthoDB" id="8063652at2759"/>
<dbReference type="EMBL" id="CH933809">
    <property type="protein sequence ID" value="EDW17830.2"/>
    <property type="molecule type" value="Genomic_DNA"/>
</dbReference>
<feature type="compositionally biased region" description="Basic residues" evidence="1">
    <location>
        <begin position="131"/>
        <end position="187"/>
    </location>
</feature>
<dbReference type="Proteomes" id="UP000009192">
    <property type="component" value="Unassembled WGS sequence"/>
</dbReference>
<organism evidence="3 4">
    <name type="scientific">Drosophila mojavensis</name>
    <name type="common">Fruit fly</name>
    <dbReference type="NCBI Taxonomy" id="7230"/>
    <lineage>
        <taxon>Eukaryota</taxon>
        <taxon>Metazoa</taxon>
        <taxon>Ecdysozoa</taxon>
        <taxon>Arthropoda</taxon>
        <taxon>Hexapoda</taxon>
        <taxon>Insecta</taxon>
        <taxon>Pterygota</taxon>
        <taxon>Neoptera</taxon>
        <taxon>Endopterygota</taxon>
        <taxon>Diptera</taxon>
        <taxon>Brachycera</taxon>
        <taxon>Muscomorpha</taxon>
        <taxon>Ephydroidea</taxon>
        <taxon>Drosophilidae</taxon>
        <taxon>Drosophila</taxon>
    </lineage>
</organism>
<feature type="compositionally biased region" description="Basic and acidic residues" evidence="1">
    <location>
        <begin position="111"/>
        <end position="130"/>
    </location>
</feature>
<proteinExistence type="predicted"/>
<keyword evidence="2" id="KW-0812">Transmembrane</keyword>
<feature type="transmembrane region" description="Helical" evidence="2">
    <location>
        <begin position="301"/>
        <end position="325"/>
    </location>
</feature>
<keyword evidence="4" id="KW-1185">Reference proteome</keyword>
<reference evidence="3 4" key="1">
    <citation type="journal article" date="2007" name="Nature">
        <title>Evolution of genes and genomes on the Drosophila phylogeny.</title>
        <authorList>
            <consortium name="Drosophila 12 Genomes Consortium"/>
            <person name="Clark A.G."/>
            <person name="Eisen M.B."/>
            <person name="Smith D.R."/>
            <person name="Bergman C.M."/>
            <person name="Oliver B."/>
            <person name="Markow T.A."/>
            <person name="Kaufman T.C."/>
            <person name="Kellis M."/>
            <person name="Gelbart W."/>
            <person name="Iyer V.N."/>
            <person name="Pollard D.A."/>
            <person name="Sackton T.B."/>
            <person name="Larracuente A.M."/>
            <person name="Singh N.D."/>
            <person name="Abad J.P."/>
            <person name="Abt D.N."/>
            <person name="Adryan B."/>
            <person name="Aguade M."/>
            <person name="Akashi H."/>
            <person name="Anderson W.W."/>
            <person name="Aquadro C.F."/>
            <person name="Ardell D.H."/>
            <person name="Arguello R."/>
            <person name="Artieri C.G."/>
            <person name="Barbash D.A."/>
            <person name="Barker D."/>
            <person name="Barsanti P."/>
            <person name="Batterham P."/>
            <person name="Batzoglou S."/>
            <person name="Begun D."/>
            <person name="Bhutkar A."/>
            <person name="Blanco E."/>
            <person name="Bosak S.A."/>
            <person name="Bradley R.K."/>
            <person name="Brand A.D."/>
            <person name="Brent M.R."/>
            <person name="Brooks A.N."/>
            <person name="Brown R.H."/>
            <person name="Butlin R.K."/>
            <person name="Caggese C."/>
            <person name="Calvi B.R."/>
            <person name="Bernardo de Carvalho A."/>
            <person name="Caspi A."/>
            <person name="Castrezana S."/>
            <person name="Celniker S.E."/>
            <person name="Chang J.L."/>
            <person name="Chapple C."/>
            <person name="Chatterji S."/>
            <person name="Chinwalla A."/>
            <person name="Civetta A."/>
            <person name="Clifton S.W."/>
            <person name="Comeron J.M."/>
            <person name="Costello J.C."/>
            <person name="Coyne J.A."/>
            <person name="Daub J."/>
            <person name="David R.G."/>
            <person name="Delcher A.L."/>
            <person name="Delehaunty K."/>
            <person name="Do C.B."/>
            <person name="Ebling H."/>
            <person name="Edwards K."/>
            <person name="Eickbush T."/>
            <person name="Evans J.D."/>
            <person name="Filipski A."/>
            <person name="Findeiss S."/>
            <person name="Freyhult E."/>
            <person name="Fulton L."/>
            <person name="Fulton R."/>
            <person name="Garcia A.C."/>
            <person name="Gardiner A."/>
            <person name="Garfield D.A."/>
            <person name="Garvin B.E."/>
            <person name="Gibson G."/>
            <person name="Gilbert D."/>
            <person name="Gnerre S."/>
            <person name="Godfrey J."/>
            <person name="Good R."/>
            <person name="Gotea V."/>
            <person name="Gravely B."/>
            <person name="Greenberg A.J."/>
            <person name="Griffiths-Jones S."/>
            <person name="Gross S."/>
            <person name="Guigo R."/>
            <person name="Gustafson E.A."/>
            <person name="Haerty W."/>
            <person name="Hahn M.W."/>
            <person name="Halligan D.L."/>
            <person name="Halpern A.L."/>
            <person name="Halter G.M."/>
            <person name="Han M.V."/>
            <person name="Heger A."/>
            <person name="Hillier L."/>
            <person name="Hinrichs A.S."/>
            <person name="Holmes I."/>
            <person name="Hoskins R.A."/>
            <person name="Hubisz M.J."/>
            <person name="Hultmark D."/>
            <person name="Huntley M.A."/>
            <person name="Jaffe D.B."/>
            <person name="Jagadeeshan S."/>
            <person name="Jeck W.R."/>
            <person name="Johnson J."/>
            <person name="Jones C.D."/>
            <person name="Jordan W.C."/>
            <person name="Karpen G.H."/>
            <person name="Kataoka E."/>
            <person name="Keightley P.D."/>
            <person name="Kheradpour P."/>
            <person name="Kirkness E.F."/>
            <person name="Koerich L.B."/>
            <person name="Kristiansen K."/>
            <person name="Kudrna D."/>
            <person name="Kulathinal R.J."/>
            <person name="Kumar S."/>
            <person name="Kwok R."/>
            <person name="Lander E."/>
            <person name="Langley C.H."/>
            <person name="Lapoint R."/>
            <person name="Lazzaro B.P."/>
            <person name="Lee S.J."/>
            <person name="Levesque L."/>
            <person name="Li R."/>
            <person name="Lin C.F."/>
            <person name="Lin M.F."/>
            <person name="Lindblad-Toh K."/>
            <person name="Llopart A."/>
            <person name="Long M."/>
            <person name="Low L."/>
            <person name="Lozovsky E."/>
            <person name="Lu J."/>
            <person name="Luo M."/>
            <person name="Machado C.A."/>
            <person name="Makalowski W."/>
            <person name="Marzo M."/>
            <person name="Matsuda M."/>
            <person name="Matzkin L."/>
            <person name="McAllister B."/>
            <person name="McBride C.S."/>
            <person name="McKernan B."/>
            <person name="McKernan K."/>
            <person name="Mendez-Lago M."/>
            <person name="Minx P."/>
            <person name="Mollenhauer M.U."/>
            <person name="Montooth K."/>
            <person name="Mount S.M."/>
            <person name="Mu X."/>
            <person name="Myers E."/>
            <person name="Negre B."/>
            <person name="Newfeld S."/>
            <person name="Nielsen R."/>
            <person name="Noor M.A."/>
            <person name="O'Grady P."/>
            <person name="Pachter L."/>
            <person name="Papaceit M."/>
            <person name="Parisi M.J."/>
            <person name="Parisi M."/>
            <person name="Parts L."/>
            <person name="Pedersen J.S."/>
            <person name="Pesole G."/>
            <person name="Phillippy A.M."/>
            <person name="Ponting C.P."/>
            <person name="Pop M."/>
            <person name="Porcelli D."/>
            <person name="Powell J.R."/>
            <person name="Prohaska S."/>
            <person name="Pruitt K."/>
            <person name="Puig M."/>
            <person name="Quesneville H."/>
            <person name="Ram K.R."/>
            <person name="Rand D."/>
            <person name="Rasmussen M.D."/>
            <person name="Reed L.K."/>
            <person name="Reenan R."/>
            <person name="Reily A."/>
            <person name="Remington K.A."/>
            <person name="Rieger T.T."/>
            <person name="Ritchie M.G."/>
            <person name="Robin C."/>
            <person name="Rogers Y.H."/>
            <person name="Rohde C."/>
            <person name="Rozas J."/>
            <person name="Rubenfield M.J."/>
            <person name="Ruiz A."/>
            <person name="Russo S."/>
            <person name="Salzberg S.L."/>
            <person name="Sanchez-Gracia A."/>
            <person name="Saranga D.J."/>
            <person name="Sato H."/>
            <person name="Schaeffer S.W."/>
            <person name="Schatz M.C."/>
            <person name="Schlenke T."/>
            <person name="Schwartz R."/>
            <person name="Segarra C."/>
            <person name="Singh R.S."/>
            <person name="Sirot L."/>
            <person name="Sirota M."/>
            <person name="Sisneros N.B."/>
            <person name="Smith C.D."/>
            <person name="Smith T.F."/>
            <person name="Spieth J."/>
            <person name="Stage D.E."/>
            <person name="Stark A."/>
            <person name="Stephan W."/>
            <person name="Strausberg R.L."/>
            <person name="Strempel S."/>
            <person name="Sturgill D."/>
            <person name="Sutton G."/>
            <person name="Sutton G.G."/>
            <person name="Tao W."/>
            <person name="Teichmann S."/>
            <person name="Tobari Y.N."/>
            <person name="Tomimura Y."/>
            <person name="Tsolas J.M."/>
            <person name="Valente V.L."/>
            <person name="Venter E."/>
            <person name="Venter J.C."/>
            <person name="Vicario S."/>
            <person name="Vieira F.G."/>
            <person name="Vilella A.J."/>
            <person name="Villasante A."/>
            <person name="Walenz B."/>
            <person name="Wang J."/>
            <person name="Wasserman M."/>
            <person name="Watts T."/>
            <person name="Wilson D."/>
            <person name="Wilson R.K."/>
            <person name="Wing R.A."/>
            <person name="Wolfner M.F."/>
            <person name="Wong A."/>
            <person name="Wong G.K."/>
            <person name="Wu C.I."/>
            <person name="Wu G."/>
            <person name="Yamamoto D."/>
            <person name="Yang H.P."/>
            <person name="Yang S.P."/>
            <person name="Yorke J.A."/>
            <person name="Yoshida K."/>
            <person name="Zdobnov E."/>
            <person name="Zhang P."/>
            <person name="Zhang Y."/>
            <person name="Zimin A.V."/>
            <person name="Baldwin J."/>
            <person name="Abdouelleil A."/>
            <person name="Abdulkadir J."/>
            <person name="Abebe A."/>
            <person name="Abera B."/>
            <person name="Abreu J."/>
            <person name="Acer S.C."/>
            <person name="Aftuck L."/>
            <person name="Alexander A."/>
            <person name="An P."/>
            <person name="Anderson E."/>
            <person name="Anderson S."/>
            <person name="Arachi H."/>
            <person name="Azer M."/>
            <person name="Bachantsang P."/>
            <person name="Barry A."/>
            <person name="Bayul T."/>
            <person name="Berlin A."/>
            <person name="Bessette D."/>
            <person name="Bloom T."/>
            <person name="Blye J."/>
            <person name="Boguslavskiy L."/>
            <person name="Bonnet C."/>
            <person name="Boukhgalter B."/>
            <person name="Bourzgui I."/>
            <person name="Brown A."/>
            <person name="Cahill P."/>
            <person name="Channer S."/>
            <person name="Cheshatsang Y."/>
            <person name="Chuda L."/>
            <person name="Citroen M."/>
            <person name="Collymore A."/>
            <person name="Cooke P."/>
            <person name="Costello M."/>
            <person name="D'Aco K."/>
            <person name="Daza R."/>
            <person name="De Haan G."/>
            <person name="DeGray S."/>
            <person name="DeMaso C."/>
            <person name="Dhargay N."/>
            <person name="Dooley K."/>
            <person name="Dooley E."/>
            <person name="Doricent M."/>
            <person name="Dorje P."/>
            <person name="Dorjee K."/>
            <person name="Dupes A."/>
            <person name="Elong R."/>
            <person name="Falk J."/>
            <person name="Farina A."/>
            <person name="Faro S."/>
            <person name="Ferguson D."/>
            <person name="Fisher S."/>
            <person name="Foley C.D."/>
            <person name="Franke A."/>
            <person name="Friedrich D."/>
            <person name="Gadbois L."/>
            <person name="Gearin G."/>
            <person name="Gearin C.R."/>
            <person name="Giannoukos G."/>
            <person name="Goode T."/>
            <person name="Graham J."/>
            <person name="Grandbois E."/>
            <person name="Grewal S."/>
            <person name="Gyaltsen K."/>
            <person name="Hafez N."/>
            <person name="Hagos B."/>
            <person name="Hall J."/>
            <person name="Henson C."/>
            <person name="Hollinger A."/>
            <person name="Honan T."/>
            <person name="Huard M.D."/>
            <person name="Hughes L."/>
            <person name="Hurhula B."/>
            <person name="Husby M.E."/>
            <person name="Kamat A."/>
            <person name="Kanga B."/>
            <person name="Kashin S."/>
            <person name="Khazanovich D."/>
            <person name="Kisner P."/>
            <person name="Lance K."/>
            <person name="Lara M."/>
            <person name="Lee W."/>
            <person name="Lennon N."/>
            <person name="Letendre F."/>
            <person name="LeVine R."/>
            <person name="Lipovsky A."/>
            <person name="Liu X."/>
            <person name="Liu J."/>
            <person name="Liu S."/>
            <person name="Lokyitsang T."/>
            <person name="Lokyitsang Y."/>
            <person name="Lubonja R."/>
            <person name="Lui A."/>
            <person name="MacDonald P."/>
            <person name="Magnisalis V."/>
            <person name="Maru K."/>
            <person name="Matthews C."/>
            <person name="McCusker W."/>
            <person name="McDonough S."/>
            <person name="Mehta T."/>
            <person name="Meldrim J."/>
            <person name="Meneus L."/>
            <person name="Mihai O."/>
            <person name="Mihalev A."/>
            <person name="Mihova T."/>
            <person name="Mittelman R."/>
            <person name="Mlenga V."/>
            <person name="Montmayeur A."/>
            <person name="Mulrain L."/>
            <person name="Navidi A."/>
            <person name="Naylor J."/>
            <person name="Negash T."/>
            <person name="Nguyen T."/>
            <person name="Nguyen N."/>
            <person name="Nicol R."/>
            <person name="Norbu C."/>
            <person name="Norbu N."/>
            <person name="Novod N."/>
            <person name="O'Neill B."/>
            <person name="Osman S."/>
            <person name="Markiewicz E."/>
            <person name="Oyono O.L."/>
            <person name="Patti C."/>
            <person name="Phunkhang P."/>
            <person name="Pierre F."/>
            <person name="Priest M."/>
            <person name="Raghuraman S."/>
            <person name="Rege F."/>
            <person name="Reyes R."/>
            <person name="Rise C."/>
            <person name="Rogov P."/>
            <person name="Ross K."/>
            <person name="Ryan E."/>
            <person name="Settipalli S."/>
            <person name="Shea T."/>
            <person name="Sherpa N."/>
            <person name="Shi L."/>
            <person name="Shih D."/>
            <person name="Sparrow T."/>
            <person name="Spaulding J."/>
            <person name="Stalker J."/>
            <person name="Stange-Thomann N."/>
            <person name="Stavropoulos S."/>
            <person name="Stone C."/>
            <person name="Strader C."/>
            <person name="Tesfaye S."/>
            <person name="Thomson T."/>
            <person name="Thoulutsang Y."/>
            <person name="Thoulutsang D."/>
            <person name="Topham K."/>
            <person name="Topping I."/>
            <person name="Tsamla T."/>
            <person name="Vassiliev H."/>
            <person name="Vo A."/>
            <person name="Wangchuk T."/>
            <person name="Wangdi T."/>
            <person name="Weiand M."/>
            <person name="Wilkinson J."/>
            <person name="Wilson A."/>
            <person name="Yadav S."/>
            <person name="Young G."/>
            <person name="Yu Q."/>
            <person name="Zembek L."/>
            <person name="Zhong D."/>
            <person name="Zimmer A."/>
            <person name="Zwirko Z."/>
            <person name="Jaffe D.B."/>
            <person name="Alvarez P."/>
            <person name="Brockman W."/>
            <person name="Butler J."/>
            <person name="Chin C."/>
            <person name="Gnerre S."/>
            <person name="Grabherr M."/>
            <person name="Kleber M."/>
            <person name="Mauceli E."/>
            <person name="MacCallum I."/>
        </authorList>
    </citation>
    <scope>NUCLEOTIDE SEQUENCE [LARGE SCALE GENOMIC DNA]</scope>
    <source>
        <strain evidence="4">Tucson 15081-1352.22</strain>
    </source>
</reference>
<keyword evidence="2" id="KW-0472">Membrane</keyword>
<sequence>MHQPFHVLQQLQHDLEEQLKHSTTKKPFSVLEQLTLEQLKLLQQKRPNSSFSILQQLQLEQEKQLNKTSTVEPFNVFEQLDKDLQEQEKHEQHVEQASTFEVVQPATAEPLEQHKSDAKVPAESSRAKDSQKRKRKRIRRRRKRIRRRRKRKRRRGKKKRKKKRKKRKKKKNKKEKKKKKKKKRRRQQKPEYEHPPLGQPAHLVYANPTKQPYHSHYHGTTWDPHGQQPQPPVAATTILQVVTTKRPSTTKAPFSKIKYLLRHNTLFKRKKKEWFSHVGHVLYPFIKFVAFFTVLNPFTLGVFLFTLISPVVFGFLGFLLLSVLVKPFLHLVFGVKASVDSIERQRYLANKRAEQLKLNLRPVTIHKHYYQQKPLHSTPPQHFPPLANWRRQGPPPELRRNNPPPPAMRRYNPLLPAVRAALARDDLHF</sequence>
<evidence type="ECO:0000256" key="2">
    <source>
        <dbReference type="SAM" id="Phobius"/>
    </source>
</evidence>
<evidence type="ECO:0000256" key="1">
    <source>
        <dbReference type="SAM" id="MobiDB-lite"/>
    </source>
</evidence>
<accession>B4KZ33</accession>